<dbReference type="EMBL" id="QEFP02000013">
    <property type="protein sequence ID" value="MCC5447163.1"/>
    <property type="molecule type" value="Genomic_DNA"/>
</dbReference>
<feature type="transmembrane region" description="Helical" evidence="2">
    <location>
        <begin position="79"/>
        <end position="100"/>
    </location>
</feature>
<dbReference type="RefSeq" id="WP_228615388.1">
    <property type="nucleotide sequence ID" value="NZ_QEFP02000013.1"/>
</dbReference>
<protein>
    <submittedName>
        <fullName evidence="3">Uncharacterized protein</fullName>
    </submittedName>
</protein>
<reference evidence="3" key="2">
    <citation type="submission" date="2017-05" db="EMBL/GenBank/DDBJ databases">
        <authorList>
            <person name="Munson-Mcgee J.H."/>
        </authorList>
    </citation>
    <scope>NUCLEOTIDE SEQUENCE</scope>
    <source>
        <strain evidence="3">SCGC AB-777_F03</strain>
    </source>
</reference>
<evidence type="ECO:0000256" key="1">
    <source>
        <dbReference type="SAM" id="Coils"/>
    </source>
</evidence>
<reference evidence="3" key="1">
    <citation type="journal article" date="2015" name="Appl. Environ. Microbiol.">
        <title>Nanoarchaeota, Their Sulfolobales Host, and Nanoarchaeota Virus Distribution across Yellowstone National Park Hot Springs.</title>
        <authorList>
            <person name="Munson-McGee J.H."/>
            <person name="Field E.K."/>
            <person name="Bateson M."/>
            <person name="Rooney C."/>
            <person name="Stepanauskas R."/>
            <person name="Young M.J."/>
        </authorList>
    </citation>
    <scope>NUCLEOTIDE SEQUENCE</scope>
    <source>
        <strain evidence="3">SCGC AB-777_F03</strain>
    </source>
</reference>
<proteinExistence type="predicted"/>
<feature type="transmembrane region" description="Helical" evidence="2">
    <location>
        <begin position="12"/>
        <end position="29"/>
    </location>
</feature>
<comment type="caution">
    <text evidence="3">The sequence shown here is derived from an EMBL/GenBank/DDBJ whole genome shotgun (WGS) entry which is preliminary data.</text>
</comment>
<keyword evidence="1" id="KW-0175">Coiled coil</keyword>
<keyword evidence="2" id="KW-0472">Membrane</keyword>
<feature type="coiled-coil region" evidence="1">
    <location>
        <begin position="180"/>
        <end position="251"/>
    </location>
</feature>
<name>A0AAE3JGU8_NANST</name>
<gene>
    <name evidence="3" type="ORF">DDW03_001970</name>
</gene>
<dbReference type="AlphaFoldDB" id="A0AAE3JGU8"/>
<dbReference type="Proteomes" id="UP000245509">
    <property type="component" value="Unassembled WGS sequence"/>
</dbReference>
<evidence type="ECO:0000313" key="3">
    <source>
        <dbReference type="EMBL" id="MCC5447163.1"/>
    </source>
</evidence>
<evidence type="ECO:0000313" key="4">
    <source>
        <dbReference type="Proteomes" id="UP000245509"/>
    </source>
</evidence>
<organism evidence="3 4">
    <name type="scientific">Nanobsidianus stetteri</name>
    <dbReference type="NCBI Taxonomy" id="1294122"/>
    <lineage>
        <taxon>Archaea</taxon>
        <taxon>Nanobdellota</taxon>
        <taxon>Candidatus Nanoarchaeia</taxon>
        <taxon>Nanoarchaeales</taxon>
        <taxon>Nanopusillaceae</taxon>
        <taxon>Candidatus Nanobsidianus</taxon>
    </lineage>
</organism>
<keyword evidence="2" id="KW-0812">Transmembrane</keyword>
<feature type="transmembrane region" description="Helical" evidence="2">
    <location>
        <begin position="145"/>
        <end position="162"/>
    </location>
</feature>
<reference evidence="3" key="3">
    <citation type="submission" date="2021-11" db="EMBL/GenBank/DDBJ databases">
        <authorList>
            <person name="Munson-Mcgee J."/>
            <person name="Field E."/>
            <person name="Bateson M."/>
            <person name="Rooney C."/>
            <person name="Stepanauskas R."/>
            <person name="Young M."/>
        </authorList>
    </citation>
    <scope>NUCLEOTIDE SEQUENCE</scope>
    <source>
        <strain evidence="3">SCGC AB-777_F03</strain>
    </source>
</reference>
<feature type="transmembrane region" description="Helical" evidence="2">
    <location>
        <begin position="121"/>
        <end position="139"/>
    </location>
</feature>
<keyword evidence="2" id="KW-1133">Transmembrane helix</keyword>
<accession>A0AAE3JGU8</accession>
<evidence type="ECO:0000256" key="2">
    <source>
        <dbReference type="SAM" id="Phobius"/>
    </source>
</evidence>
<sequence>MEGTKNINKKLRIPIFTILFLIGFIYSVYSQTTSGQNNEVSSLESNLIIQELINSSFNGYSTAGQYLANFLSINGVPSYVWTIVIFLITTLFFIAIYTYLFEIFIQRAKITESETMRKSKILFVFALSAFSAIAIGYAIPFLLNLYGFILLILVLIALFFFGRATISYGKSFHYAAKSFVANVEKELLKVEGELKKARKDLSEQDIKYLEEGREKIDNDIENINNQLSNANAKFETTLSELENAYRAFINNFINRCEIYFNQLQNQNLLSPEQIKEKDNFINTLIKIRGRMHKSEILDTEKSTKDLYEEIQKIIDNLKYLASHKSKLENLLHYSYIFIFHSQGGPYSQIFKDIQDTINEYRKVETLLMRFDEFEDAFKRNIELRLRHIFNDPDNRKYEIGIFSALNKSKNYIRELKNLVNRRIQFLEKLLH</sequence>